<dbReference type="InterPro" id="IPR036812">
    <property type="entry name" value="NAD(P)_OxRdtase_dom_sf"/>
</dbReference>
<comment type="similarity">
    <text evidence="2">Belongs to the aldo/keto reductase family. Glutamate--cysteine ligase light chain subfamily.</text>
</comment>
<dbReference type="InterPro" id="IPR032963">
    <property type="entry name" value="Gclm"/>
</dbReference>
<dbReference type="InterPro" id="IPR023210">
    <property type="entry name" value="NADP_OxRdtase_dom"/>
</dbReference>
<accession>A0AA89BUC7</accession>
<dbReference type="Pfam" id="PF00248">
    <property type="entry name" value="Aldo_ket_red"/>
    <property type="match status" value="1"/>
</dbReference>
<protein>
    <recommendedName>
        <fullName evidence="7">GCS light chain</fullName>
    </recommendedName>
    <alternativeName>
        <fullName evidence="5">Gamma-ECS regulatory subunit</fullName>
    </alternativeName>
    <alternativeName>
        <fullName evidence="8">Gamma-glutamylcysteine synthetase regulatory subunit</fullName>
    </alternativeName>
    <alternativeName>
        <fullName evidence="6">Glutamate--cysteine ligase modifier subunit</fullName>
    </alternativeName>
</protein>
<comment type="caution">
    <text evidence="10">The sequence shown here is derived from an EMBL/GenBank/DDBJ whole genome shotgun (WGS) entry which is preliminary data.</text>
</comment>
<dbReference type="SUPFAM" id="SSF51430">
    <property type="entry name" value="NAD(P)-linked oxidoreductase"/>
    <property type="match status" value="1"/>
</dbReference>
<evidence type="ECO:0000259" key="9">
    <source>
        <dbReference type="Pfam" id="PF00248"/>
    </source>
</evidence>
<comment type="subunit">
    <text evidence="3">Heterodimer of a catalytic heavy chain and a regulatory light chain.</text>
</comment>
<reference evidence="10" key="1">
    <citation type="submission" date="2019-08" db="EMBL/GenBank/DDBJ databases">
        <title>The improved chromosome-level genome for the pearl oyster Pinctada fucata martensii using PacBio sequencing and Hi-C.</title>
        <authorList>
            <person name="Zheng Z."/>
        </authorList>
    </citation>
    <scope>NUCLEOTIDE SEQUENCE</scope>
    <source>
        <strain evidence="10">ZZ-2019</strain>
        <tissue evidence="10">Adductor muscle</tissue>
    </source>
</reference>
<evidence type="ECO:0000256" key="4">
    <source>
        <dbReference type="ARBA" id="ARBA00022684"/>
    </source>
</evidence>
<evidence type="ECO:0000256" key="7">
    <source>
        <dbReference type="ARBA" id="ARBA00031732"/>
    </source>
</evidence>
<evidence type="ECO:0000256" key="3">
    <source>
        <dbReference type="ARBA" id="ARBA00011532"/>
    </source>
</evidence>
<dbReference type="GO" id="GO:0035226">
    <property type="term" value="F:glutamate-cysteine ligase catalytic subunit binding"/>
    <property type="evidence" value="ECO:0007669"/>
    <property type="project" value="InterPro"/>
</dbReference>
<gene>
    <name evidence="10" type="ORF">FSP39_009591</name>
</gene>
<evidence type="ECO:0000313" key="11">
    <source>
        <dbReference type="Proteomes" id="UP001186944"/>
    </source>
</evidence>
<proteinExistence type="inferred from homology"/>
<keyword evidence="4" id="KW-0317">Glutathione biosynthesis</keyword>
<dbReference type="PANTHER" id="PTHR13295:SF4">
    <property type="entry name" value="GLUTAMATE--CYSTEINE LIGASE REGULATORY SUBUNIT"/>
    <property type="match status" value="1"/>
</dbReference>
<evidence type="ECO:0000256" key="5">
    <source>
        <dbReference type="ARBA" id="ARBA00030406"/>
    </source>
</evidence>
<evidence type="ECO:0000313" key="10">
    <source>
        <dbReference type="EMBL" id="KAK3087720.1"/>
    </source>
</evidence>
<feature type="domain" description="NADP-dependent oxidoreductase" evidence="9">
    <location>
        <begin position="75"/>
        <end position="207"/>
    </location>
</feature>
<comment type="pathway">
    <text evidence="1">Sulfur metabolism; glutathione biosynthesis; glutathione from L-cysteine and L-glutamate: step 1/2.</text>
</comment>
<organism evidence="10 11">
    <name type="scientific">Pinctada imbricata</name>
    <name type="common">Atlantic pearl-oyster</name>
    <name type="synonym">Pinctada martensii</name>
    <dbReference type="NCBI Taxonomy" id="66713"/>
    <lineage>
        <taxon>Eukaryota</taxon>
        <taxon>Metazoa</taxon>
        <taxon>Spiralia</taxon>
        <taxon>Lophotrochozoa</taxon>
        <taxon>Mollusca</taxon>
        <taxon>Bivalvia</taxon>
        <taxon>Autobranchia</taxon>
        <taxon>Pteriomorphia</taxon>
        <taxon>Pterioida</taxon>
        <taxon>Pterioidea</taxon>
        <taxon>Pteriidae</taxon>
        <taxon>Pinctada</taxon>
    </lineage>
</organism>
<dbReference type="GO" id="GO:0017109">
    <property type="term" value="C:glutamate-cysteine ligase complex"/>
    <property type="evidence" value="ECO:0007669"/>
    <property type="project" value="TreeGrafter"/>
</dbReference>
<evidence type="ECO:0000256" key="1">
    <source>
        <dbReference type="ARBA" id="ARBA00005006"/>
    </source>
</evidence>
<dbReference type="AlphaFoldDB" id="A0AA89BUC7"/>
<evidence type="ECO:0000256" key="2">
    <source>
        <dbReference type="ARBA" id="ARBA00008612"/>
    </source>
</evidence>
<name>A0AA89BUC7_PINIB</name>
<dbReference type="PANTHER" id="PTHR13295">
    <property type="entry name" value="GLUTAMATE CYSTEINE LIGASE REGULATORY SUBUNIT"/>
    <property type="match status" value="1"/>
</dbReference>
<evidence type="ECO:0000256" key="8">
    <source>
        <dbReference type="ARBA" id="ARBA00032926"/>
    </source>
</evidence>
<keyword evidence="11" id="KW-1185">Reference proteome</keyword>
<dbReference type="GO" id="GO:0030234">
    <property type="term" value="F:enzyme regulator activity"/>
    <property type="evidence" value="ECO:0007669"/>
    <property type="project" value="TreeGrafter"/>
</dbReference>
<evidence type="ECO:0000256" key="6">
    <source>
        <dbReference type="ARBA" id="ARBA00031154"/>
    </source>
</evidence>
<dbReference type="EMBL" id="VSWD01000011">
    <property type="protein sequence ID" value="KAK3087720.1"/>
    <property type="molecule type" value="Genomic_DNA"/>
</dbReference>
<dbReference type="Proteomes" id="UP001186944">
    <property type="component" value="Unassembled WGS sequence"/>
</dbReference>
<dbReference type="GO" id="GO:0006750">
    <property type="term" value="P:glutathione biosynthetic process"/>
    <property type="evidence" value="ECO:0007669"/>
    <property type="project" value="UniProtKB-KW"/>
</dbReference>
<sequence length="271" mass="31358">MSEVIPQIPKVSSLIIHSGNIVNWNRLKRKPNQSSTEELSECMRETLSNHLKEQDKTELQYVTEIDSPHTKYMEKLPKDTRGDLKITLKFFMCRLLEPATITKAIEIALKEMDVDFIETVLLSFPDFEDGALTLENIQPYWKVLEKLVEDEVVLALGISDLDKCLLEQLYDWAQIKPTINQVNLESCCVMPKDLTEYAKQKDIQLLTHNDPKDILSDSKLQNIIASSSTDKDAENWMMQWVIRYAVLVKCRGIIKTKAYITCSSRDFKRQR</sequence>
<dbReference type="Gene3D" id="3.20.20.100">
    <property type="entry name" value="NADP-dependent oxidoreductase domain"/>
    <property type="match status" value="1"/>
</dbReference>